<feature type="region of interest" description="Disordered" evidence="1">
    <location>
        <begin position="1"/>
        <end position="33"/>
    </location>
</feature>
<gene>
    <name evidence="2" type="ORF">CK203_106010</name>
</gene>
<evidence type="ECO:0000313" key="3">
    <source>
        <dbReference type="Proteomes" id="UP000288805"/>
    </source>
</evidence>
<dbReference type="AlphaFoldDB" id="A0A438DFD8"/>
<sequence length="275" mass="31596">MLHMATPTIQIGNHPNFSWKPRAPQYTQPGQAPSQASNLEQAIVNLSKNPKGIHEVEAQERESSQVREVKAVITLRVEDMMKKHMPPPFPKLCMAKRESIMHQILEVLRQVKVNIPLLDMIKQVPTYAKFLKDLCTIKRGLNVNKKAFLTEQEWSHATTFGNMTLELNIFYLCKKQFHPEKEEGPEERREEILPLFNGEETQEAINEEPPKLILKPLPIELKYAYLEENKQSLVVISSSLTTIVDPHPIHGPARLAILKSKRESNCVFGFWKIHP</sequence>
<dbReference type="Proteomes" id="UP000288805">
    <property type="component" value="Unassembled WGS sequence"/>
</dbReference>
<feature type="compositionally biased region" description="Polar residues" evidence="1">
    <location>
        <begin position="7"/>
        <end position="16"/>
    </location>
</feature>
<evidence type="ECO:0000313" key="2">
    <source>
        <dbReference type="EMBL" id="RVW34194.1"/>
    </source>
</evidence>
<accession>A0A438DFD8</accession>
<organism evidence="2 3">
    <name type="scientific">Vitis vinifera</name>
    <name type="common">Grape</name>
    <dbReference type="NCBI Taxonomy" id="29760"/>
    <lineage>
        <taxon>Eukaryota</taxon>
        <taxon>Viridiplantae</taxon>
        <taxon>Streptophyta</taxon>
        <taxon>Embryophyta</taxon>
        <taxon>Tracheophyta</taxon>
        <taxon>Spermatophyta</taxon>
        <taxon>Magnoliopsida</taxon>
        <taxon>eudicotyledons</taxon>
        <taxon>Gunneridae</taxon>
        <taxon>Pentapetalae</taxon>
        <taxon>rosids</taxon>
        <taxon>Vitales</taxon>
        <taxon>Vitaceae</taxon>
        <taxon>Viteae</taxon>
        <taxon>Vitis</taxon>
    </lineage>
</organism>
<dbReference type="EMBL" id="QGNW01001655">
    <property type="protein sequence ID" value="RVW34194.1"/>
    <property type="molecule type" value="Genomic_DNA"/>
</dbReference>
<reference evidence="2 3" key="1">
    <citation type="journal article" date="2018" name="PLoS Genet.">
        <title>Population sequencing reveals clonal diversity and ancestral inbreeding in the grapevine cultivar Chardonnay.</title>
        <authorList>
            <person name="Roach M.J."/>
            <person name="Johnson D.L."/>
            <person name="Bohlmann J."/>
            <person name="van Vuuren H.J."/>
            <person name="Jones S.J."/>
            <person name="Pretorius I.S."/>
            <person name="Schmidt S.A."/>
            <person name="Borneman A.R."/>
        </authorList>
    </citation>
    <scope>NUCLEOTIDE SEQUENCE [LARGE SCALE GENOMIC DNA]</scope>
    <source>
        <strain evidence="3">cv. Chardonnay</strain>
        <tissue evidence="2">Leaf</tissue>
    </source>
</reference>
<protein>
    <submittedName>
        <fullName evidence="2">Uncharacterized protein</fullName>
    </submittedName>
</protein>
<comment type="caution">
    <text evidence="2">The sequence shown here is derived from an EMBL/GenBank/DDBJ whole genome shotgun (WGS) entry which is preliminary data.</text>
</comment>
<name>A0A438DFD8_VITVI</name>
<proteinExistence type="predicted"/>
<evidence type="ECO:0000256" key="1">
    <source>
        <dbReference type="SAM" id="MobiDB-lite"/>
    </source>
</evidence>